<evidence type="ECO:0000256" key="1">
    <source>
        <dbReference type="SAM" id="MobiDB-lite"/>
    </source>
</evidence>
<proteinExistence type="predicted"/>
<feature type="compositionally biased region" description="Basic and acidic residues" evidence="1">
    <location>
        <begin position="493"/>
        <end position="517"/>
    </location>
</feature>
<feature type="region of interest" description="Disordered" evidence="1">
    <location>
        <begin position="121"/>
        <end position="206"/>
    </location>
</feature>
<feature type="compositionally biased region" description="Acidic residues" evidence="1">
    <location>
        <begin position="155"/>
        <end position="181"/>
    </location>
</feature>
<feature type="region of interest" description="Disordered" evidence="1">
    <location>
        <begin position="447"/>
        <end position="517"/>
    </location>
</feature>
<feature type="non-terminal residue" evidence="2">
    <location>
        <position position="517"/>
    </location>
</feature>
<reference evidence="2" key="1">
    <citation type="journal article" date="2019" name="Sci. Rep.">
        <title>Draft genome of Tanacetum cinerariifolium, the natural source of mosquito coil.</title>
        <authorList>
            <person name="Yamashiro T."/>
            <person name="Shiraishi A."/>
            <person name="Satake H."/>
            <person name="Nakayama K."/>
        </authorList>
    </citation>
    <scope>NUCLEOTIDE SEQUENCE</scope>
</reference>
<dbReference type="EMBL" id="BKCJ010300496">
    <property type="protein sequence ID" value="GEZ61253.1"/>
    <property type="molecule type" value="Genomic_DNA"/>
</dbReference>
<feature type="region of interest" description="Disordered" evidence="1">
    <location>
        <begin position="48"/>
        <end position="93"/>
    </location>
</feature>
<feature type="compositionally biased region" description="Acidic residues" evidence="1">
    <location>
        <begin position="188"/>
        <end position="206"/>
    </location>
</feature>
<gene>
    <name evidence="2" type="ORF">Tci_533226</name>
</gene>
<evidence type="ECO:0000313" key="2">
    <source>
        <dbReference type="EMBL" id="GEZ61253.1"/>
    </source>
</evidence>
<comment type="caution">
    <text evidence="2">The sequence shown here is derived from an EMBL/GenBank/DDBJ whole genome shotgun (WGS) entry which is preliminary data.</text>
</comment>
<accession>A0A699IJX8</accession>
<feature type="compositionally biased region" description="Basic residues" evidence="1">
    <location>
        <begin position="81"/>
        <end position="92"/>
    </location>
</feature>
<sequence length="517" mass="58091">MQEYWANVSTHHHSLWFKMNGKSHTLNVENFRDMIYICPRLLAKTKYKKKADESVTSPKSKTTSASKSTKIKSKAKMDKPAKKKQSTKKTKAKSLAILSEVALTEAEQIKLVTKKSKTDFHISQASGSGDGVDSQLKVPDEQQQKTSSTDKGTDSDDEDDNDDDCDNDEEDNNDHDGDNDDDAKNQTEYEEEDVDEGEETMDDEEDDEVLKDLYEDVNVNLEKGFVQEEEDAHVTLTLLSDAQKTNEPVQNSFISSDFTSKFLNLENPSLVDNEIASLMESSAPHATAIPEITSGLTTTILPTPPFFIPPLQVSTLESELSELKQTNQFAKAVSLISGIVDKYTASMMKEAVNVAVQLQTNKLREEAQAENQDFLNQVDSTMKKIIKDQVKEQVSKMMPKIEKYVTKTLGAEVIVRTTNQPQTAYVVAASLSEFKLKKILIDKMEAPVRDEDPSAGSDRGMKRRKSEEPSHTVEDSGMLQDQEFVTEDNDEQPVDKEVTKADWFKKPKRPPTLDHDW</sequence>
<organism evidence="2">
    <name type="scientific">Tanacetum cinerariifolium</name>
    <name type="common">Dalmatian daisy</name>
    <name type="synonym">Chrysanthemum cinerariifolium</name>
    <dbReference type="NCBI Taxonomy" id="118510"/>
    <lineage>
        <taxon>Eukaryota</taxon>
        <taxon>Viridiplantae</taxon>
        <taxon>Streptophyta</taxon>
        <taxon>Embryophyta</taxon>
        <taxon>Tracheophyta</taxon>
        <taxon>Spermatophyta</taxon>
        <taxon>Magnoliopsida</taxon>
        <taxon>eudicotyledons</taxon>
        <taxon>Gunneridae</taxon>
        <taxon>Pentapetalae</taxon>
        <taxon>asterids</taxon>
        <taxon>campanulids</taxon>
        <taxon>Asterales</taxon>
        <taxon>Asteraceae</taxon>
        <taxon>Asteroideae</taxon>
        <taxon>Anthemideae</taxon>
        <taxon>Anthemidinae</taxon>
        <taxon>Tanacetum</taxon>
    </lineage>
</organism>
<name>A0A699IJX8_TANCI</name>
<protein>
    <submittedName>
        <fullName evidence="2">Uncharacterized protein</fullName>
    </submittedName>
</protein>
<dbReference type="AlphaFoldDB" id="A0A699IJX8"/>
<feature type="compositionally biased region" description="Low complexity" evidence="1">
    <location>
        <begin position="54"/>
        <end position="68"/>
    </location>
</feature>
<feature type="compositionally biased region" description="Basic and acidic residues" evidence="1">
    <location>
        <begin position="465"/>
        <end position="474"/>
    </location>
</feature>